<name>A0AAD1NJN4_LACLC</name>
<dbReference type="InterPro" id="IPR003507">
    <property type="entry name" value="S66_fam"/>
</dbReference>
<dbReference type="InterPro" id="IPR040449">
    <property type="entry name" value="Peptidase_S66_N"/>
</dbReference>
<dbReference type="Proteomes" id="UP000595253">
    <property type="component" value="Chromosome"/>
</dbReference>
<gene>
    <name evidence="2" type="ORF">LLC_24520</name>
</gene>
<feature type="domain" description="LD-carboxypeptidase N-terminal" evidence="1">
    <location>
        <begin position="15"/>
        <end position="85"/>
    </location>
</feature>
<sequence length="103" mass="11376">MTKIFPKKLQKGDEIRVISPSSSLTRTGKFEDKLKAKARLEALGYQVTFGQHILENDLLESSSINSRLADFHAAFLDPNVKAILCPLVALTLMNFSLISIGTL</sequence>
<protein>
    <recommendedName>
        <fullName evidence="1">LD-carboxypeptidase N-terminal domain-containing protein</fullName>
    </recommendedName>
</protein>
<dbReference type="PANTHER" id="PTHR30237">
    <property type="entry name" value="MURAMOYLTETRAPEPTIDE CARBOXYPEPTIDASE"/>
    <property type="match status" value="1"/>
</dbReference>
<dbReference type="EMBL" id="AP024222">
    <property type="protein sequence ID" value="BCO07212.1"/>
    <property type="molecule type" value="Genomic_DNA"/>
</dbReference>
<accession>A0AAD1NJN4</accession>
<dbReference type="PANTHER" id="PTHR30237:SF6">
    <property type="entry name" value="CARBOXYPEPTIDASE YOCD-RELATED"/>
    <property type="match status" value="1"/>
</dbReference>
<reference evidence="2 3" key="1">
    <citation type="submission" date="2020-12" db="EMBL/GenBank/DDBJ databases">
        <title>Complete genome sequence of lactococcus lactis subsp. cremoris strain EPSC and strain G3-2.</title>
        <authorList>
            <person name="Kita K."/>
            <person name="Ishikawa S."/>
        </authorList>
    </citation>
    <scope>NUCLEOTIDE SEQUENCE [LARGE SCALE GENOMIC DNA]</scope>
    <source>
        <strain evidence="2 3">EPSC</strain>
    </source>
</reference>
<organism evidence="2 3">
    <name type="scientific">Lactococcus lactis subsp. cremoris</name>
    <name type="common">Streptococcus cremoris</name>
    <dbReference type="NCBI Taxonomy" id="1359"/>
    <lineage>
        <taxon>Bacteria</taxon>
        <taxon>Bacillati</taxon>
        <taxon>Bacillota</taxon>
        <taxon>Bacilli</taxon>
        <taxon>Lactobacillales</taxon>
        <taxon>Streptococcaceae</taxon>
        <taxon>Lactococcus</taxon>
    </lineage>
</organism>
<evidence type="ECO:0000313" key="3">
    <source>
        <dbReference type="Proteomes" id="UP000595253"/>
    </source>
</evidence>
<dbReference type="InterPro" id="IPR029062">
    <property type="entry name" value="Class_I_gatase-like"/>
</dbReference>
<evidence type="ECO:0000313" key="2">
    <source>
        <dbReference type="EMBL" id="BCO07212.1"/>
    </source>
</evidence>
<dbReference type="InterPro" id="IPR027478">
    <property type="entry name" value="LdcA_N"/>
</dbReference>
<dbReference type="AlphaFoldDB" id="A0AAD1NJN4"/>
<dbReference type="Gene3D" id="3.40.50.10740">
    <property type="entry name" value="Class I glutamine amidotransferase-like"/>
    <property type="match status" value="1"/>
</dbReference>
<dbReference type="Pfam" id="PF02016">
    <property type="entry name" value="Peptidase_S66"/>
    <property type="match status" value="1"/>
</dbReference>
<dbReference type="SUPFAM" id="SSF52317">
    <property type="entry name" value="Class I glutamine amidotransferase-like"/>
    <property type="match status" value="1"/>
</dbReference>
<evidence type="ECO:0000259" key="1">
    <source>
        <dbReference type="Pfam" id="PF02016"/>
    </source>
</evidence>
<proteinExistence type="predicted"/>